<dbReference type="AlphaFoldDB" id="A0A8T8THY6"/>
<reference evidence="1" key="1">
    <citation type="submission" date="2016-04" db="EMBL/GenBank/DDBJ databases">
        <authorList>
            <person name="Nguyen H.D."/>
            <person name="Kesanakurti P."/>
            <person name="Cullis J."/>
            <person name="Levesque C.A."/>
            <person name="Hambleton S."/>
        </authorList>
    </citation>
    <scope>NUCLEOTIDE SEQUENCE</scope>
    <source>
        <strain evidence="1">DAOMC 238032</strain>
    </source>
</reference>
<gene>
    <name evidence="1" type="ORF">A4X03_0g3902</name>
</gene>
<dbReference type="InterPro" id="IPR023214">
    <property type="entry name" value="HAD_sf"/>
</dbReference>
<sequence>MVGDRLDTDIEFAINGGIDSLMVQTGISPKAEIDAKDAKVMPTYSDSQNWPNKSWIRTEVQFSAANHHTTPPQIHRA</sequence>
<dbReference type="Gene3D" id="3.40.50.1000">
    <property type="entry name" value="HAD superfamily/HAD-like"/>
    <property type="match status" value="1"/>
</dbReference>
<organism evidence="1 2">
    <name type="scientific">Tilletia caries</name>
    <name type="common">wheat bunt fungus</name>
    <dbReference type="NCBI Taxonomy" id="13290"/>
    <lineage>
        <taxon>Eukaryota</taxon>
        <taxon>Fungi</taxon>
        <taxon>Dikarya</taxon>
        <taxon>Basidiomycota</taxon>
        <taxon>Ustilaginomycotina</taxon>
        <taxon>Exobasidiomycetes</taxon>
        <taxon>Tilletiales</taxon>
        <taxon>Tilletiaceae</taxon>
        <taxon>Tilletia</taxon>
    </lineage>
</organism>
<accession>A0A8T8THY6</accession>
<dbReference type="InterPro" id="IPR036412">
    <property type="entry name" value="HAD-like_sf"/>
</dbReference>
<dbReference type="EMBL" id="LWDD02000484">
    <property type="protein sequence ID" value="KAE8260161.1"/>
    <property type="molecule type" value="Genomic_DNA"/>
</dbReference>
<proteinExistence type="predicted"/>
<comment type="caution">
    <text evidence="1">The sequence shown here is derived from an EMBL/GenBank/DDBJ whole genome shotgun (WGS) entry which is preliminary data.</text>
</comment>
<name>A0A8T8THY6_9BASI</name>
<reference evidence="1" key="2">
    <citation type="journal article" date="2019" name="IMA Fungus">
        <title>Genome sequencing and comparison of five Tilletia species to identify candidate genes for the detection of regulated species infecting wheat.</title>
        <authorList>
            <person name="Nguyen H.D.T."/>
            <person name="Sultana T."/>
            <person name="Kesanakurti P."/>
            <person name="Hambleton S."/>
        </authorList>
    </citation>
    <scope>NUCLEOTIDE SEQUENCE</scope>
    <source>
        <strain evidence="1">DAOMC 238032</strain>
    </source>
</reference>
<protein>
    <submittedName>
        <fullName evidence="1">Uncharacterized protein</fullName>
    </submittedName>
</protein>
<dbReference type="Pfam" id="PF13242">
    <property type="entry name" value="Hydrolase_like"/>
    <property type="match status" value="1"/>
</dbReference>
<evidence type="ECO:0000313" key="1">
    <source>
        <dbReference type="EMBL" id="KAE8260161.1"/>
    </source>
</evidence>
<dbReference type="Proteomes" id="UP000077671">
    <property type="component" value="Unassembled WGS sequence"/>
</dbReference>
<dbReference type="SUPFAM" id="SSF56784">
    <property type="entry name" value="HAD-like"/>
    <property type="match status" value="1"/>
</dbReference>
<evidence type="ECO:0000313" key="2">
    <source>
        <dbReference type="Proteomes" id="UP000077671"/>
    </source>
</evidence>